<dbReference type="InterPro" id="IPR016024">
    <property type="entry name" value="ARM-type_fold"/>
</dbReference>
<dbReference type="InterPro" id="IPR011989">
    <property type="entry name" value="ARM-like"/>
</dbReference>
<dbReference type="Pfam" id="PF13646">
    <property type="entry name" value="HEAT_2"/>
    <property type="match status" value="1"/>
</dbReference>
<dbReference type="EMBL" id="CAJNNV010010174">
    <property type="protein sequence ID" value="CAE8598302.1"/>
    <property type="molecule type" value="Genomic_DNA"/>
</dbReference>
<keyword evidence="3" id="KW-1185">Reference proteome</keyword>
<accession>A0A813ECN7</accession>
<keyword evidence="1" id="KW-0175">Coiled coil</keyword>
<evidence type="ECO:0000313" key="2">
    <source>
        <dbReference type="EMBL" id="CAE8598302.1"/>
    </source>
</evidence>
<dbReference type="Proteomes" id="UP000654075">
    <property type="component" value="Unassembled WGS sequence"/>
</dbReference>
<reference evidence="2" key="1">
    <citation type="submission" date="2021-02" db="EMBL/GenBank/DDBJ databases">
        <authorList>
            <person name="Dougan E. K."/>
            <person name="Rhodes N."/>
            <person name="Thang M."/>
            <person name="Chan C."/>
        </authorList>
    </citation>
    <scope>NUCLEOTIDE SEQUENCE</scope>
</reference>
<comment type="caution">
    <text evidence="2">The sequence shown here is derived from an EMBL/GenBank/DDBJ whole genome shotgun (WGS) entry which is preliminary data.</text>
</comment>
<dbReference type="InterPro" id="IPR004155">
    <property type="entry name" value="PBS_lyase_HEAT"/>
</dbReference>
<dbReference type="OrthoDB" id="10382055at2759"/>
<evidence type="ECO:0000313" key="3">
    <source>
        <dbReference type="Proteomes" id="UP000654075"/>
    </source>
</evidence>
<dbReference type="PANTHER" id="PTHR37027:SF2">
    <property type="entry name" value="CHROMOSOME UNDETERMINED SCAFFOLD_148, WHOLE GENOME SHOTGUN SEQUENCE"/>
    <property type="match status" value="1"/>
</dbReference>
<dbReference type="SUPFAM" id="SSF48371">
    <property type="entry name" value="ARM repeat"/>
    <property type="match status" value="1"/>
</dbReference>
<sequence>MEVAGLSGHALSIEHSSVPVLVLALLHPTRDLPAFRAAGTQELALAEPWLLAALRARLAHHRGSVRTGALKVLSRLAQVRLSSASAGTSSRTLGSGPLSSSQQGSWCEARQEDFFAGDQIADEVAWAAEAWLDESDSEVHVAALREIIRWHAKSGASASLPRAISRLARGRTTSRETRGWALEALGRVAVAAQRGDMGDALATAAEFVQDDHAEIRVAALLTLMRLSQAAGCSTDAVVSQVVLKCLLDEHWLVRAVAVTMLSRLASHTPETLIAVTGMLGDLDDFTRGAAQRCLAFLLHRGSDAPTEEAVENIDGGRCRVTTIAVEAGKLLCHEDGSARAASVELLSQLAGNFGAGRAAWHAAARALSDSQSEAGQPGGDLAASCRQAALMALSRILLLPGAAPGPPEEATRLLAKGHLNDTDSGKVRLAAARGLCRAALSAADAEVAKAAADQVALALDMSSTRSGTEECWMSLRKALQTPGLLATDAHCGLLARRLAEHLPQLNGPENRKAALDLLWELREVSDTNDLVFPVALAAASAEEQSGPVRAAAASVLGMTACKACADLAHRRTAIGVLLERLATDVDSNVRLAAAKVLGSLAGLDLETCASYAGAVVESLVKCVSNNAEEISVRAAAAAALSCVFLGPAVRQVLQGGGAEEAAAAKALRAALSLPGYRELELRLASLDALGLILCRDGKPATAMWHVPLGPKEEADPQELCAALVALGRTAGKGDFKSLHRALPFLSSTEPEVRKAATETLLLLQPDASGTPLGPELQAVQEKLVAHFTHRHGGVRKSAVETLARLSGRMGSGKILSEVKALLRHKYTGARDSAAEALGLLALPEDHATIHLLAERLEDDEYFVRKAAAAALGRLAGAPPSGGSSLDTDPRPGQEAARAAAFRVLADAEDVHSQIAALDALVQICSRGDSLATAAMWDCWEDSSTEIANQNLRSKLLEALGTLAGGASSGGGANDMLAAAECCLVGLRDASFGVAREAFAALVQLASEGGPEGAAAAAAVAPALFLPISSRVHSEVATAARLQDDEDPGAKSVARDVIARAPLRVLRRFVFVACSCGLPVQHYFFLRALPAEERPAEKRPVLKPVVRLDGQDNGDKVCTLQELAAFTSLGLAPPGSPEPVAVVSDNFQSNSARLLVVVPSTGPLGAWDAEVGAGLGAMGPLLSWAEVNGYAVAVFCAQALRAAPAETWDRVLIGSPARCATVLVGSGMLEVLRAALRPVHPLLISRFRTVVVRGSEAVADVQASEELPEELRAHLSGAMAFAPLAWDQLEPQVARQRLFELFQEREERWMSLEGMKYMGFQGLKQNDMPGMKRLGVDERIKLLDRDRNDDELARLLKKHDKDCTIFAAGENLNSDSGAGVTHHLCTKLSKRPALGVLRLVDGLFLGFVGVDEKLKARAFATFRAPVERHCARFEISCLRLEQLQSKLRNLESSLAKAQNAAVKRLHPLRGELFELRSRVEAARLAGDESAEAQRAQAASINGRLQAAFEDEQRQGAEQEALLLKTFDERSSLLREAVEREGGLRQSAEELLHRFLGKEVPELRARLCQAAEDRDAMESRALQRVRLRLEELRRAAAAEAEARQNSEQAEGGTHSLCHWQLDAREIGLRRSGMSIVPQALLWTCALPLVRSAAQATRQQTVELWPWKAVDPFFGPDYYKLLKLFYWHSKNGRHRRHANSTLDIRGMKGILDVQRRADGMSSIPLAFAKAVMFALRQRGGDADAEVFAQFYRDGFENRRNMVKHWGKCCVAILAGKPWPDRTCGQFVWPGHCGTLDEIKQVIPLDLPSPSAQKWDKKVGILPGGFQTSPLVIAALPAAMRAEAGSARPRTTRGRVAVLVTGSKQRFYPLTTLQRIVGPAMQAGYEVDFHAMLDWGQGGTDAASTFPTFNPIYDTARLVPNPAFDNATEDQIQSYMLRHGRHYGMRNMQLHFIRPGMQLEEIPSGCRRYLGLGSREHVHFRRIVMQFKKIERLWNVTADFARRADLVYTQVVLVRDDVHWVGDVRLDLFPDPHTVYFTSIRYLCHGGAHLLPEGDVSSRAIVVGGEVAGRFLQLYQVFLHNPIQELDRVRRMEHFIYSAAVAQGINVQVVGVDSLPFFLSQHQIPRALSGQATHQPTFCLRGLDRELLHHPEGPCVHPKAVPYPSCTGY</sequence>
<protein>
    <submittedName>
        <fullName evidence="2">Uncharacterized protein</fullName>
    </submittedName>
</protein>
<dbReference type="Gene3D" id="1.25.10.10">
    <property type="entry name" value="Leucine-rich Repeat Variant"/>
    <property type="match status" value="3"/>
</dbReference>
<dbReference type="PANTHER" id="PTHR37027">
    <property type="entry name" value="KDE4"/>
    <property type="match status" value="1"/>
</dbReference>
<gene>
    <name evidence="2" type="ORF">PGLA1383_LOCUS16713</name>
</gene>
<feature type="coiled-coil region" evidence="1">
    <location>
        <begin position="1580"/>
        <end position="1607"/>
    </location>
</feature>
<dbReference type="InterPro" id="IPR038835">
    <property type="entry name" value="Giardin_beta-like"/>
</dbReference>
<dbReference type="SMART" id="SM00567">
    <property type="entry name" value="EZ_HEAT"/>
    <property type="match status" value="5"/>
</dbReference>
<organism evidence="2 3">
    <name type="scientific">Polarella glacialis</name>
    <name type="common">Dinoflagellate</name>
    <dbReference type="NCBI Taxonomy" id="89957"/>
    <lineage>
        <taxon>Eukaryota</taxon>
        <taxon>Sar</taxon>
        <taxon>Alveolata</taxon>
        <taxon>Dinophyceae</taxon>
        <taxon>Suessiales</taxon>
        <taxon>Suessiaceae</taxon>
        <taxon>Polarella</taxon>
    </lineage>
</organism>
<name>A0A813ECN7_POLGL</name>
<proteinExistence type="predicted"/>
<evidence type="ECO:0000256" key="1">
    <source>
        <dbReference type="SAM" id="Coils"/>
    </source>
</evidence>